<sequence>MSTQFPGLSLPIVQIRSFFDIQKDISAMDTINNNLKKLESLRQDELDRHQDKLDELQRELDNFRTSITDLKNDQKSKDVKEELLKLEDLIFTVAKHLTSLNMELNALKLKHNQDLVKLEDLQNKLSDLEQTSVESDTSKNVSERSKALKLKLYESLGLKLDFENKQILVLNKKSQKTNVLSLDQGYDEMFVSEYIWDNI</sequence>
<protein>
    <recommendedName>
        <fullName evidence="10">Kinetochore protein Spc24</fullName>
    </recommendedName>
</protein>
<keyword evidence="7 10" id="KW-0539">Nucleus</keyword>
<dbReference type="RefSeq" id="XP_046064996.1">
    <property type="nucleotide sequence ID" value="XM_046208225.1"/>
</dbReference>
<keyword evidence="4 10" id="KW-0498">Mitosis</keyword>
<evidence type="ECO:0000256" key="6">
    <source>
        <dbReference type="ARBA" id="ARBA00023054"/>
    </source>
</evidence>
<organism evidence="12 13">
    <name type="scientific">Ogataea philodendri</name>
    <dbReference type="NCBI Taxonomy" id="1378263"/>
    <lineage>
        <taxon>Eukaryota</taxon>
        <taxon>Fungi</taxon>
        <taxon>Dikarya</taxon>
        <taxon>Ascomycota</taxon>
        <taxon>Saccharomycotina</taxon>
        <taxon>Pichiomycetes</taxon>
        <taxon>Pichiales</taxon>
        <taxon>Pichiaceae</taxon>
        <taxon>Ogataea</taxon>
    </lineage>
</organism>
<keyword evidence="13" id="KW-1185">Reference proteome</keyword>
<evidence type="ECO:0000256" key="3">
    <source>
        <dbReference type="ARBA" id="ARBA00022618"/>
    </source>
</evidence>
<evidence type="ECO:0000256" key="8">
    <source>
        <dbReference type="ARBA" id="ARBA00023306"/>
    </source>
</evidence>
<evidence type="ECO:0000313" key="13">
    <source>
        <dbReference type="Proteomes" id="UP000769157"/>
    </source>
</evidence>
<evidence type="ECO:0000256" key="1">
    <source>
        <dbReference type="ARBA" id="ARBA00007804"/>
    </source>
</evidence>
<keyword evidence="2 10" id="KW-0158">Chromosome</keyword>
<reference evidence="12" key="2">
    <citation type="submission" date="2021-01" db="EMBL/GenBank/DDBJ databases">
        <authorList>
            <person name="Schikora-Tamarit M.A."/>
        </authorList>
    </citation>
    <scope>NUCLEOTIDE SEQUENCE</scope>
    <source>
        <strain evidence="12">CBS6075</strain>
    </source>
</reference>
<dbReference type="GO" id="GO:0008017">
    <property type="term" value="F:microtubule binding"/>
    <property type="evidence" value="ECO:0007669"/>
    <property type="project" value="TreeGrafter"/>
</dbReference>
<evidence type="ECO:0000256" key="2">
    <source>
        <dbReference type="ARBA" id="ARBA00022454"/>
    </source>
</evidence>
<dbReference type="GeneID" id="70232035"/>
<keyword evidence="3 10" id="KW-0132">Cell division</keyword>
<evidence type="ECO:0000256" key="4">
    <source>
        <dbReference type="ARBA" id="ARBA00022776"/>
    </source>
</evidence>
<comment type="caution">
    <text evidence="12">The sequence shown here is derived from an EMBL/GenBank/DDBJ whole genome shotgun (WGS) entry which is preliminary data.</text>
</comment>
<proteinExistence type="inferred from homology"/>
<dbReference type="OrthoDB" id="3344830at2759"/>
<evidence type="ECO:0000313" key="12">
    <source>
        <dbReference type="EMBL" id="KAH3671881.1"/>
    </source>
</evidence>
<dbReference type="PANTHER" id="PTHR22142:SF2">
    <property type="entry name" value="KINETOCHORE PROTEIN SPC24"/>
    <property type="match status" value="1"/>
</dbReference>
<dbReference type="PANTHER" id="PTHR22142">
    <property type="match status" value="1"/>
</dbReference>
<dbReference type="InterPro" id="IPR013252">
    <property type="entry name" value="Ndc80_Spc24"/>
</dbReference>
<dbReference type="AlphaFoldDB" id="A0A9P8TAH5"/>
<comment type="subunit">
    <text evidence="10">Component of the NDC80 complex.</text>
</comment>
<evidence type="ECO:0000256" key="9">
    <source>
        <dbReference type="ARBA" id="ARBA00023328"/>
    </source>
</evidence>
<comment type="similarity">
    <text evidence="1 10">Belongs to the SPC24 family.</text>
</comment>
<evidence type="ECO:0000256" key="5">
    <source>
        <dbReference type="ARBA" id="ARBA00022838"/>
    </source>
</evidence>
<evidence type="ECO:0000256" key="7">
    <source>
        <dbReference type="ARBA" id="ARBA00023242"/>
    </source>
</evidence>
<name>A0A9P8TAH5_9ASCO</name>
<accession>A0A9P8TAH5</accession>
<dbReference type="GO" id="GO:0051301">
    <property type="term" value="P:cell division"/>
    <property type="evidence" value="ECO:0007669"/>
    <property type="project" value="UniProtKB-UniRule"/>
</dbReference>
<dbReference type="Pfam" id="PF08286">
    <property type="entry name" value="Spc24"/>
    <property type="match status" value="1"/>
</dbReference>
<dbReference type="Proteomes" id="UP000769157">
    <property type="component" value="Unassembled WGS sequence"/>
</dbReference>
<dbReference type="GO" id="GO:0031262">
    <property type="term" value="C:Ndc80 complex"/>
    <property type="evidence" value="ECO:0007669"/>
    <property type="project" value="TreeGrafter"/>
</dbReference>
<evidence type="ECO:0000256" key="11">
    <source>
        <dbReference type="SAM" id="Coils"/>
    </source>
</evidence>
<comment type="subcellular location">
    <subcellularLocation>
        <location evidence="10">Nucleus</location>
    </subcellularLocation>
    <subcellularLocation>
        <location evidence="10">Chromosome</location>
        <location evidence="10">Centromere</location>
        <location evidence="10">Kinetochore</location>
    </subcellularLocation>
</comment>
<dbReference type="EMBL" id="JAEUBE010000042">
    <property type="protein sequence ID" value="KAH3671881.1"/>
    <property type="molecule type" value="Genomic_DNA"/>
</dbReference>
<dbReference type="SUPFAM" id="SSF143026">
    <property type="entry name" value="Kinetochore globular domain"/>
    <property type="match status" value="1"/>
</dbReference>
<feature type="coiled-coil region" evidence="11">
    <location>
        <begin position="28"/>
        <end position="73"/>
    </location>
</feature>
<gene>
    <name evidence="12" type="ORF">OGAPHI_000067</name>
</gene>
<comment type="function">
    <text evidence="10">Acts as a component of the essential kinetochore-associated NDC80 complex, which is required for chromosome segregation and spindle checkpoint activity.</text>
</comment>
<evidence type="ECO:0000256" key="10">
    <source>
        <dbReference type="RuleBase" id="RU368011"/>
    </source>
</evidence>
<dbReference type="Gene3D" id="3.30.160.430">
    <property type="match status" value="1"/>
</dbReference>
<keyword evidence="9 10" id="KW-0137">Centromere</keyword>
<keyword evidence="5 10" id="KW-0995">Kinetochore</keyword>
<dbReference type="GO" id="GO:0005634">
    <property type="term" value="C:nucleus"/>
    <property type="evidence" value="ECO:0007669"/>
    <property type="project" value="UniProtKB-SubCell"/>
</dbReference>
<dbReference type="GO" id="GO:0007059">
    <property type="term" value="P:chromosome segregation"/>
    <property type="evidence" value="ECO:0007669"/>
    <property type="project" value="TreeGrafter"/>
</dbReference>
<dbReference type="CDD" id="cd11565">
    <property type="entry name" value="RWD_Spc24"/>
    <property type="match status" value="1"/>
</dbReference>
<feature type="coiled-coil region" evidence="11">
    <location>
        <begin position="104"/>
        <end position="138"/>
    </location>
</feature>
<reference evidence="12" key="1">
    <citation type="journal article" date="2021" name="Open Biol.">
        <title>Shared evolutionary footprints suggest mitochondrial oxidative damage underlies multiple complex I losses in fungi.</title>
        <authorList>
            <person name="Schikora-Tamarit M.A."/>
            <person name="Marcet-Houben M."/>
            <person name="Nosek J."/>
            <person name="Gabaldon T."/>
        </authorList>
    </citation>
    <scope>NUCLEOTIDE SEQUENCE</scope>
    <source>
        <strain evidence="12">CBS6075</strain>
    </source>
</reference>
<keyword evidence="8 10" id="KW-0131">Cell cycle</keyword>
<dbReference type="InterPro" id="IPR038066">
    <property type="entry name" value="Spc24_Fungi_globular_sf"/>
</dbReference>
<keyword evidence="6 11" id="KW-0175">Coiled coil</keyword>